<dbReference type="PANTHER" id="PTHR44591">
    <property type="entry name" value="STRESS RESPONSE REGULATOR PROTEIN 1"/>
    <property type="match status" value="1"/>
</dbReference>
<accession>A0A6A8ABE5</accession>
<evidence type="ECO:0000256" key="2">
    <source>
        <dbReference type="ARBA" id="ARBA00023015"/>
    </source>
</evidence>
<dbReference type="PROSITE" id="PS50110">
    <property type="entry name" value="RESPONSE_REGULATORY"/>
    <property type="match status" value="1"/>
</dbReference>
<organism evidence="6 7">
    <name type="scientific">Endobacterium cereale</name>
    <dbReference type="NCBI Taxonomy" id="2663029"/>
    <lineage>
        <taxon>Bacteria</taxon>
        <taxon>Pseudomonadati</taxon>
        <taxon>Pseudomonadota</taxon>
        <taxon>Alphaproteobacteria</taxon>
        <taxon>Hyphomicrobiales</taxon>
        <taxon>Rhizobiaceae</taxon>
        <taxon>Endobacterium</taxon>
    </lineage>
</organism>
<evidence type="ECO:0000313" key="6">
    <source>
        <dbReference type="EMBL" id="MQY47227.1"/>
    </source>
</evidence>
<comment type="caution">
    <text evidence="6">The sequence shown here is derived from an EMBL/GenBank/DDBJ whole genome shotgun (WGS) entry which is preliminary data.</text>
</comment>
<evidence type="ECO:0000256" key="1">
    <source>
        <dbReference type="ARBA" id="ARBA00022553"/>
    </source>
</evidence>
<name>A0A6A8ABE5_9HYPH</name>
<dbReference type="GO" id="GO:0000160">
    <property type="term" value="P:phosphorelay signal transduction system"/>
    <property type="evidence" value="ECO:0007669"/>
    <property type="project" value="InterPro"/>
</dbReference>
<sequence>MFAKPTVLVVEDEPLLRMMAVDLVEDAGFEALEAANADEAIKILECRSDICVVFTDIDMPGSMDGLLLAAAVRDRWPPIEIILTSGHVHISEVEVPHGGVFFSKPYDHSALTRTLQSMASGSGH</sequence>
<dbReference type="EMBL" id="WIXI01000044">
    <property type="protein sequence ID" value="MQY47227.1"/>
    <property type="molecule type" value="Genomic_DNA"/>
</dbReference>
<evidence type="ECO:0000313" key="7">
    <source>
        <dbReference type="Proteomes" id="UP000435138"/>
    </source>
</evidence>
<dbReference type="PANTHER" id="PTHR44591:SF3">
    <property type="entry name" value="RESPONSE REGULATORY DOMAIN-CONTAINING PROTEIN"/>
    <property type="match status" value="1"/>
</dbReference>
<evidence type="ECO:0000259" key="5">
    <source>
        <dbReference type="PROSITE" id="PS50110"/>
    </source>
</evidence>
<reference evidence="6 7" key="1">
    <citation type="submission" date="2019-11" db="EMBL/GenBank/DDBJ databases">
        <title>Genome analysis of Rhizobacterium cereale a novel genus and species isolated from maize roots in North Spain.</title>
        <authorList>
            <person name="Menendez E."/>
            <person name="Flores-Felix J.D."/>
            <person name="Ramirez-Bahena M.-H."/>
            <person name="Igual J.M."/>
            <person name="Garcia-Fraile P."/>
            <person name="Peix A."/>
            <person name="Velazquez E."/>
        </authorList>
    </citation>
    <scope>NUCLEOTIDE SEQUENCE [LARGE SCALE GENOMIC DNA]</scope>
    <source>
        <strain evidence="6 7">RZME27</strain>
    </source>
</reference>
<keyword evidence="7" id="KW-1185">Reference proteome</keyword>
<proteinExistence type="predicted"/>
<dbReference type="InterPro" id="IPR011006">
    <property type="entry name" value="CheY-like_superfamily"/>
</dbReference>
<evidence type="ECO:0000256" key="4">
    <source>
        <dbReference type="PROSITE-ProRule" id="PRU00169"/>
    </source>
</evidence>
<keyword evidence="2" id="KW-0805">Transcription regulation</keyword>
<dbReference type="Proteomes" id="UP000435138">
    <property type="component" value="Unassembled WGS sequence"/>
</dbReference>
<dbReference type="Pfam" id="PF00072">
    <property type="entry name" value="Response_reg"/>
    <property type="match status" value="1"/>
</dbReference>
<dbReference type="Gene3D" id="3.40.50.2300">
    <property type="match status" value="1"/>
</dbReference>
<dbReference type="InterPro" id="IPR050595">
    <property type="entry name" value="Bact_response_regulator"/>
</dbReference>
<feature type="modified residue" description="4-aspartylphosphate" evidence="4">
    <location>
        <position position="56"/>
    </location>
</feature>
<dbReference type="SMART" id="SM00448">
    <property type="entry name" value="REC"/>
    <property type="match status" value="1"/>
</dbReference>
<keyword evidence="1 4" id="KW-0597">Phosphoprotein</keyword>
<protein>
    <submittedName>
        <fullName evidence="6">Response regulator</fullName>
    </submittedName>
</protein>
<dbReference type="InterPro" id="IPR001789">
    <property type="entry name" value="Sig_transdc_resp-reg_receiver"/>
</dbReference>
<gene>
    <name evidence="6" type="ORF">GAO09_14400</name>
</gene>
<evidence type="ECO:0000256" key="3">
    <source>
        <dbReference type="ARBA" id="ARBA00023163"/>
    </source>
</evidence>
<dbReference type="SUPFAM" id="SSF52172">
    <property type="entry name" value="CheY-like"/>
    <property type="match status" value="1"/>
</dbReference>
<dbReference type="AlphaFoldDB" id="A0A6A8ABE5"/>
<feature type="domain" description="Response regulatory" evidence="5">
    <location>
        <begin position="6"/>
        <end position="119"/>
    </location>
</feature>
<keyword evidence="3" id="KW-0804">Transcription</keyword>